<evidence type="ECO:0000313" key="2">
    <source>
        <dbReference type="EMBL" id="KAH6689666.1"/>
    </source>
</evidence>
<protein>
    <submittedName>
        <fullName evidence="2">Uncharacterized protein</fullName>
    </submittedName>
</protein>
<sequence>MSWLPGHPVGCQCRHCLKMTAALLQNQPVMSPCVNTSFNYGAANNNTFGATPMETPMHSGTGFCNKCFHPVNGGNTWQNPSQGYASSLPDTPLSTSAPMPNFDGPMSNSDGSMSTFDNPIPNFDDSIPNFLGPRDFDLNSVDLSDCDLSDVDVAFSDCGQSVASGFPGDDKPAFTFSEEDLQQFTSFAAINGAPAGLTTPTASAPSLGGCTLVDESFDQQTPKASNFPPLLQTQFYNSEEPVDMDVQQDLGESFITPVSLELDASTPRSTMPPAGEGTGSHPTLGCRDLDFLEEQNQSDDLSGFYGRGQGNSSITPDGPCPSPVSDMSDACAQEFVVDPTSLLETLHDINMEMGSGSDSDSDSDSDEE</sequence>
<comment type="caution">
    <text evidence="2">The sequence shown here is derived from an EMBL/GenBank/DDBJ whole genome shotgun (WGS) entry which is preliminary data.</text>
</comment>
<gene>
    <name evidence="2" type="ORF">F5X68DRAFT_189418</name>
</gene>
<feature type="region of interest" description="Disordered" evidence="1">
    <location>
        <begin position="263"/>
        <end position="286"/>
    </location>
</feature>
<proteinExistence type="predicted"/>
<keyword evidence="3" id="KW-1185">Reference proteome</keyword>
<dbReference type="EMBL" id="JAGSXJ010000007">
    <property type="protein sequence ID" value="KAH6689666.1"/>
    <property type="molecule type" value="Genomic_DNA"/>
</dbReference>
<dbReference type="OrthoDB" id="10625404at2759"/>
<organism evidence="2 3">
    <name type="scientific">Plectosphaerella plurivora</name>
    <dbReference type="NCBI Taxonomy" id="936078"/>
    <lineage>
        <taxon>Eukaryota</taxon>
        <taxon>Fungi</taxon>
        <taxon>Dikarya</taxon>
        <taxon>Ascomycota</taxon>
        <taxon>Pezizomycotina</taxon>
        <taxon>Sordariomycetes</taxon>
        <taxon>Hypocreomycetidae</taxon>
        <taxon>Glomerellales</taxon>
        <taxon>Plectosphaerellaceae</taxon>
        <taxon>Plectosphaerella</taxon>
    </lineage>
</organism>
<reference evidence="2" key="1">
    <citation type="journal article" date="2021" name="Nat. Commun.">
        <title>Genetic determinants of endophytism in the Arabidopsis root mycobiome.</title>
        <authorList>
            <person name="Mesny F."/>
            <person name="Miyauchi S."/>
            <person name="Thiergart T."/>
            <person name="Pickel B."/>
            <person name="Atanasova L."/>
            <person name="Karlsson M."/>
            <person name="Huettel B."/>
            <person name="Barry K.W."/>
            <person name="Haridas S."/>
            <person name="Chen C."/>
            <person name="Bauer D."/>
            <person name="Andreopoulos W."/>
            <person name="Pangilinan J."/>
            <person name="LaButti K."/>
            <person name="Riley R."/>
            <person name="Lipzen A."/>
            <person name="Clum A."/>
            <person name="Drula E."/>
            <person name="Henrissat B."/>
            <person name="Kohler A."/>
            <person name="Grigoriev I.V."/>
            <person name="Martin F.M."/>
            <person name="Hacquard S."/>
        </authorList>
    </citation>
    <scope>NUCLEOTIDE SEQUENCE</scope>
    <source>
        <strain evidence="2">MPI-SDFR-AT-0117</strain>
    </source>
</reference>
<accession>A0A9P8VDM0</accession>
<dbReference type="Proteomes" id="UP000770015">
    <property type="component" value="Unassembled WGS sequence"/>
</dbReference>
<evidence type="ECO:0000256" key="1">
    <source>
        <dbReference type="SAM" id="MobiDB-lite"/>
    </source>
</evidence>
<feature type="region of interest" description="Disordered" evidence="1">
    <location>
        <begin position="299"/>
        <end position="325"/>
    </location>
</feature>
<name>A0A9P8VDM0_9PEZI</name>
<evidence type="ECO:0000313" key="3">
    <source>
        <dbReference type="Proteomes" id="UP000770015"/>
    </source>
</evidence>
<feature type="compositionally biased region" description="Acidic residues" evidence="1">
    <location>
        <begin position="359"/>
        <end position="368"/>
    </location>
</feature>
<dbReference type="AlphaFoldDB" id="A0A9P8VDM0"/>
<feature type="region of interest" description="Disordered" evidence="1">
    <location>
        <begin position="349"/>
        <end position="368"/>
    </location>
</feature>